<organism evidence="1 2">
    <name type="scientific">Didymella exigua CBS 183.55</name>
    <dbReference type="NCBI Taxonomy" id="1150837"/>
    <lineage>
        <taxon>Eukaryota</taxon>
        <taxon>Fungi</taxon>
        <taxon>Dikarya</taxon>
        <taxon>Ascomycota</taxon>
        <taxon>Pezizomycotina</taxon>
        <taxon>Dothideomycetes</taxon>
        <taxon>Pleosporomycetidae</taxon>
        <taxon>Pleosporales</taxon>
        <taxon>Pleosporineae</taxon>
        <taxon>Didymellaceae</taxon>
        <taxon>Didymella</taxon>
    </lineage>
</organism>
<evidence type="ECO:0000313" key="1">
    <source>
        <dbReference type="EMBL" id="KAF1930128.1"/>
    </source>
</evidence>
<dbReference type="OrthoDB" id="3788755at2759"/>
<keyword evidence="2" id="KW-1185">Reference proteome</keyword>
<name>A0A6A5RT19_9PLEO</name>
<sequence>MCHTEHVYHRACSHWGRERIVGEPCCRARTASGRHTTCLYTENIGSVNSSDPCSQCIYQLARGDDWKPFEHVSNAAWARVEERLRQRRLAMSQTALHLDGTLETPPIDVACSSVLQVDIDGKVVGRTGTVCNDCGVVYVDVHITLQQVRCFSSTIKSAALSETALDYNFTNQHIIHSLWMHMQSEEIRRRGEVAEDEGNALFLERQAAKVTCYDRLLSHDHHIQYQQASPVNDCE</sequence>
<protein>
    <submittedName>
        <fullName evidence="1">Uncharacterized protein</fullName>
    </submittedName>
</protein>
<dbReference type="GeneID" id="54355596"/>
<accession>A0A6A5RT19</accession>
<dbReference type="Proteomes" id="UP000800082">
    <property type="component" value="Unassembled WGS sequence"/>
</dbReference>
<proteinExistence type="predicted"/>
<evidence type="ECO:0000313" key="2">
    <source>
        <dbReference type="Proteomes" id="UP000800082"/>
    </source>
</evidence>
<gene>
    <name evidence="1" type="ORF">M421DRAFT_91306</name>
</gene>
<dbReference type="RefSeq" id="XP_033450376.1">
    <property type="nucleotide sequence ID" value="XM_033597929.1"/>
</dbReference>
<dbReference type="EMBL" id="ML978964">
    <property type="protein sequence ID" value="KAF1930128.1"/>
    <property type="molecule type" value="Genomic_DNA"/>
</dbReference>
<reference evidence="1" key="1">
    <citation type="journal article" date="2020" name="Stud. Mycol.">
        <title>101 Dothideomycetes genomes: a test case for predicting lifestyles and emergence of pathogens.</title>
        <authorList>
            <person name="Haridas S."/>
            <person name="Albert R."/>
            <person name="Binder M."/>
            <person name="Bloem J."/>
            <person name="Labutti K."/>
            <person name="Salamov A."/>
            <person name="Andreopoulos B."/>
            <person name="Baker S."/>
            <person name="Barry K."/>
            <person name="Bills G."/>
            <person name="Bluhm B."/>
            <person name="Cannon C."/>
            <person name="Castanera R."/>
            <person name="Culley D."/>
            <person name="Daum C."/>
            <person name="Ezra D."/>
            <person name="Gonzalez J."/>
            <person name="Henrissat B."/>
            <person name="Kuo A."/>
            <person name="Liang C."/>
            <person name="Lipzen A."/>
            <person name="Lutzoni F."/>
            <person name="Magnuson J."/>
            <person name="Mondo S."/>
            <person name="Nolan M."/>
            <person name="Ohm R."/>
            <person name="Pangilinan J."/>
            <person name="Park H.-J."/>
            <person name="Ramirez L."/>
            <person name="Alfaro M."/>
            <person name="Sun H."/>
            <person name="Tritt A."/>
            <person name="Yoshinaga Y."/>
            <person name="Zwiers L.-H."/>
            <person name="Turgeon B."/>
            <person name="Goodwin S."/>
            <person name="Spatafora J."/>
            <person name="Crous P."/>
            <person name="Grigoriev I."/>
        </authorList>
    </citation>
    <scope>NUCLEOTIDE SEQUENCE</scope>
    <source>
        <strain evidence="1">CBS 183.55</strain>
    </source>
</reference>
<dbReference type="AlphaFoldDB" id="A0A6A5RT19"/>